<dbReference type="GO" id="GO:0032259">
    <property type="term" value="P:methylation"/>
    <property type="evidence" value="ECO:0007669"/>
    <property type="project" value="UniProtKB-KW"/>
</dbReference>
<evidence type="ECO:0000259" key="4">
    <source>
        <dbReference type="PROSITE" id="PS50280"/>
    </source>
</evidence>
<dbReference type="InterPro" id="IPR053201">
    <property type="entry name" value="Flavunoidine_N-MTase"/>
</dbReference>
<evidence type="ECO:0000256" key="3">
    <source>
        <dbReference type="ARBA" id="ARBA00022691"/>
    </source>
</evidence>
<evidence type="ECO:0000313" key="7">
    <source>
        <dbReference type="Proteomes" id="UP000541558"/>
    </source>
</evidence>
<dbReference type="PANTHER" id="PTHR12350">
    <property type="entry name" value="HISTONE-LYSINE N-METHYLTRANSFERASE-RELATED"/>
    <property type="match status" value="1"/>
</dbReference>
<dbReference type="PROSITE" id="PS50280">
    <property type="entry name" value="SET"/>
    <property type="match status" value="1"/>
</dbReference>
<dbReference type="InterPro" id="IPR003616">
    <property type="entry name" value="Post-SET_dom"/>
</dbReference>
<evidence type="ECO:0008006" key="8">
    <source>
        <dbReference type="Google" id="ProtNLM"/>
    </source>
</evidence>
<evidence type="ECO:0000313" key="6">
    <source>
        <dbReference type="EMBL" id="KAF5338662.1"/>
    </source>
</evidence>
<evidence type="ECO:0000256" key="1">
    <source>
        <dbReference type="ARBA" id="ARBA00022603"/>
    </source>
</evidence>
<organism evidence="6 7">
    <name type="scientific">Ephemerocybe angulata</name>
    <dbReference type="NCBI Taxonomy" id="980116"/>
    <lineage>
        <taxon>Eukaryota</taxon>
        <taxon>Fungi</taxon>
        <taxon>Dikarya</taxon>
        <taxon>Basidiomycota</taxon>
        <taxon>Agaricomycotina</taxon>
        <taxon>Agaricomycetes</taxon>
        <taxon>Agaricomycetidae</taxon>
        <taxon>Agaricales</taxon>
        <taxon>Agaricineae</taxon>
        <taxon>Psathyrellaceae</taxon>
        <taxon>Ephemerocybe</taxon>
    </lineage>
</organism>
<dbReference type="EMBL" id="JAACJK010000012">
    <property type="protein sequence ID" value="KAF5338662.1"/>
    <property type="molecule type" value="Genomic_DNA"/>
</dbReference>
<feature type="domain" description="SET" evidence="4">
    <location>
        <begin position="13"/>
        <end position="114"/>
    </location>
</feature>
<evidence type="ECO:0000256" key="2">
    <source>
        <dbReference type="ARBA" id="ARBA00022679"/>
    </source>
</evidence>
<dbReference type="SUPFAM" id="SSF82199">
    <property type="entry name" value="SET domain"/>
    <property type="match status" value="1"/>
</dbReference>
<dbReference type="GO" id="GO:0008168">
    <property type="term" value="F:methyltransferase activity"/>
    <property type="evidence" value="ECO:0007669"/>
    <property type="project" value="UniProtKB-KW"/>
</dbReference>
<keyword evidence="3" id="KW-0949">S-adenosyl-L-methionine</keyword>
<dbReference type="AlphaFoldDB" id="A0A8H5CDS1"/>
<dbReference type="InterPro" id="IPR046341">
    <property type="entry name" value="SET_dom_sf"/>
</dbReference>
<dbReference type="InterPro" id="IPR001214">
    <property type="entry name" value="SET_dom"/>
</dbReference>
<dbReference type="Gene3D" id="2.170.270.10">
    <property type="entry name" value="SET domain"/>
    <property type="match status" value="1"/>
</dbReference>
<gene>
    <name evidence="6" type="ORF">D9611_012807</name>
</gene>
<dbReference type="Pfam" id="PF00856">
    <property type="entry name" value="SET"/>
    <property type="match status" value="1"/>
</dbReference>
<keyword evidence="2" id="KW-0808">Transferase</keyword>
<proteinExistence type="predicted"/>
<keyword evidence="1" id="KW-0489">Methyltransferase</keyword>
<comment type="caution">
    <text evidence="6">The sequence shown here is derived from an EMBL/GenBank/DDBJ whole genome shotgun (WGS) entry which is preliminary data.</text>
</comment>
<feature type="domain" description="Post-SET" evidence="5">
    <location>
        <begin position="122"/>
        <end position="138"/>
    </location>
</feature>
<protein>
    <recommendedName>
        <fullName evidence="8">Post-SET domain-containing protein</fullName>
    </recommendedName>
</protein>
<dbReference type="OrthoDB" id="5984008at2759"/>
<dbReference type="Proteomes" id="UP000541558">
    <property type="component" value="Unassembled WGS sequence"/>
</dbReference>
<reference evidence="6 7" key="1">
    <citation type="journal article" date="2020" name="ISME J.">
        <title>Uncovering the hidden diversity of litter-decomposition mechanisms in mushroom-forming fungi.</title>
        <authorList>
            <person name="Floudas D."/>
            <person name="Bentzer J."/>
            <person name="Ahren D."/>
            <person name="Johansson T."/>
            <person name="Persson P."/>
            <person name="Tunlid A."/>
        </authorList>
    </citation>
    <scope>NUCLEOTIDE SEQUENCE [LARGE SCALE GENOMIC DNA]</scope>
    <source>
        <strain evidence="6 7">CBS 175.51</strain>
    </source>
</reference>
<dbReference type="PANTHER" id="PTHR12350:SF19">
    <property type="entry name" value="SET DOMAIN-CONTAINING PROTEIN"/>
    <property type="match status" value="1"/>
</dbReference>
<keyword evidence="7" id="KW-1185">Reference proteome</keyword>
<sequence length="177" mass="19746">MKPTQENYVPTHQGLVVKFAPGDFRSALVATRAYQPGELVAKLEGLTKGPKRYTSVQCGPGPEDHVELNSDLVYINHSCDPNIAFDLSSPDPSNWHLRTLRSIKSGEPLGFFYPSTEWDMDQPFKCECGSKSCVGTVKGAKHLSLRQLASRLWVNPYILELVSERDIEKTGKLQARL</sequence>
<name>A0A8H5CDS1_9AGAR</name>
<dbReference type="PROSITE" id="PS50868">
    <property type="entry name" value="POST_SET"/>
    <property type="match status" value="1"/>
</dbReference>
<evidence type="ECO:0000259" key="5">
    <source>
        <dbReference type="PROSITE" id="PS50868"/>
    </source>
</evidence>
<accession>A0A8H5CDS1</accession>